<dbReference type="PANTHER" id="PTHR45080:SF8">
    <property type="entry name" value="IG-LIKE DOMAIN-CONTAINING PROTEIN"/>
    <property type="match status" value="1"/>
</dbReference>
<feature type="domain" description="VWFA" evidence="9">
    <location>
        <begin position="16"/>
        <end position="195"/>
    </location>
</feature>
<dbReference type="SMART" id="SM00408">
    <property type="entry name" value="IGc2"/>
    <property type="match status" value="10"/>
</dbReference>
<evidence type="ECO:0000256" key="3">
    <source>
        <dbReference type="ARBA" id="ARBA00022729"/>
    </source>
</evidence>
<feature type="non-terminal residue" evidence="11">
    <location>
        <position position="1513"/>
    </location>
</feature>
<dbReference type="PROSITE" id="PS50234">
    <property type="entry name" value="VWFA"/>
    <property type="match status" value="1"/>
</dbReference>
<dbReference type="InterPro" id="IPR001604">
    <property type="entry name" value="Endo_G_ENPP1-like_dom"/>
</dbReference>
<dbReference type="InterPro" id="IPR036465">
    <property type="entry name" value="vWFA_dom_sf"/>
</dbReference>
<dbReference type="GO" id="GO:0043025">
    <property type="term" value="C:neuronal cell body"/>
    <property type="evidence" value="ECO:0007669"/>
    <property type="project" value="TreeGrafter"/>
</dbReference>
<dbReference type="Gene3D" id="3.40.50.410">
    <property type="entry name" value="von Willebrand factor, type A domain"/>
    <property type="match status" value="1"/>
</dbReference>
<feature type="domain" description="Ig-like" evidence="10">
    <location>
        <begin position="224"/>
        <end position="311"/>
    </location>
</feature>
<dbReference type="SUPFAM" id="SSF54060">
    <property type="entry name" value="His-Me finger endonucleases"/>
    <property type="match status" value="1"/>
</dbReference>
<keyword evidence="12" id="KW-1185">Reference proteome</keyword>
<dbReference type="InterPro" id="IPR013783">
    <property type="entry name" value="Ig-like_fold"/>
</dbReference>
<dbReference type="InterPro" id="IPR044929">
    <property type="entry name" value="DNA/RNA_non-sp_Endonuclease_sf"/>
</dbReference>
<evidence type="ECO:0000256" key="4">
    <source>
        <dbReference type="ARBA" id="ARBA00023157"/>
    </source>
</evidence>
<dbReference type="GO" id="GO:0005576">
    <property type="term" value="C:extracellular region"/>
    <property type="evidence" value="ECO:0007669"/>
    <property type="project" value="UniProtKB-SubCell"/>
</dbReference>
<feature type="domain" description="Ig-like" evidence="10">
    <location>
        <begin position="695"/>
        <end position="778"/>
    </location>
</feature>
<evidence type="ECO:0000256" key="6">
    <source>
        <dbReference type="ARBA" id="ARBA00023319"/>
    </source>
</evidence>
<dbReference type="InterPro" id="IPR003598">
    <property type="entry name" value="Ig_sub2"/>
</dbReference>
<dbReference type="InterPro" id="IPR044925">
    <property type="entry name" value="His-Me_finger_sf"/>
</dbReference>
<dbReference type="Pfam" id="PF13927">
    <property type="entry name" value="Ig_3"/>
    <property type="match status" value="1"/>
</dbReference>
<dbReference type="InterPro" id="IPR003599">
    <property type="entry name" value="Ig_sub"/>
</dbReference>
<dbReference type="Pfam" id="PF01223">
    <property type="entry name" value="Endonuclease_NS"/>
    <property type="match status" value="1"/>
</dbReference>
<dbReference type="InterPro" id="IPR013098">
    <property type="entry name" value="Ig_I-set"/>
</dbReference>
<evidence type="ECO:0000256" key="5">
    <source>
        <dbReference type="ARBA" id="ARBA00023180"/>
    </source>
</evidence>
<dbReference type="GO" id="GO:0003676">
    <property type="term" value="F:nucleic acid binding"/>
    <property type="evidence" value="ECO:0007669"/>
    <property type="project" value="InterPro"/>
</dbReference>
<dbReference type="GO" id="GO:0007156">
    <property type="term" value="P:homophilic cell adhesion via plasma membrane adhesion molecules"/>
    <property type="evidence" value="ECO:0007669"/>
    <property type="project" value="TreeGrafter"/>
</dbReference>
<comment type="subcellular location">
    <subcellularLocation>
        <location evidence="1">Secreted</location>
    </subcellularLocation>
</comment>
<dbReference type="GO" id="GO:0046872">
    <property type="term" value="F:metal ion binding"/>
    <property type="evidence" value="ECO:0007669"/>
    <property type="project" value="InterPro"/>
</dbReference>
<feature type="domain" description="Ig-like" evidence="10">
    <location>
        <begin position="516"/>
        <end position="593"/>
    </location>
</feature>
<evidence type="ECO:0000256" key="1">
    <source>
        <dbReference type="ARBA" id="ARBA00004613"/>
    </source>
</evidence>
<dbReference type="CDD" id="cd00198">
    <property type="entry name" value="vWFA"/>
    <property type="match status" value="1"/>
</dbReference>
<dbReference type="SUPFAM" id="SSF53300">
    <property type="entry name" value="vWA-like"/>
    <property type="match status" value="1"/>
</dbReference>
<feature type="domain" description="Ig-like" evidence="10">
    <location>
        <begin position="416"/>
        <end position="503"/>
    </location>
</feature>
<dbReference type="EMBL" id="OV170233">
    <property type="protein sequence ID" value="CAH0719142.1"/>
    <property type="molecule type" value="Genomic_DNA"/>
</dbReference>
<keyword evidence="6" id="KW-0393">Immunoglobulin domain</keyword>
<evidence type="ECO:0000313" key="11">
    <source>
        <dbReference type="EMBL" id="CAH0719142.1"/>
    </source>
</evidence>
<feature type="domain" description="Ig-like" evidence="10">
    <location>
        <begin position="875"/>
        <end position="969"/>
    </location>
</feature>
<dbReference type="Pfam" id="PF25106">
    <property type="entry name" value="VWA_4"/>
    <property type="match status" value="1"/>
</dbReference>
<keyword evidence="2" id="KW-0964">Secreted</keyword>
<dbReference type="GO" id="GO:0032991">
    <property type="term" value="C:protein-containing complex"/>
    <property type="evidence" value="ECO:0007669"/>
    <property type="project" value="UniProtKB-ARBA"/>
</dbReference>
<reference evidence="11" key="1">
    <citation type="submission" date="2021-12" db="EMBL/GenBank/DDBJ databases">
        <authorList>
            <person name="Martin H S."/>
        </authorList>
    </citation>
    <scope>NUCLEOTIDE SEQUENCE</scope>
</reference>
<dbReference type="InterPro" id="IPR007110">
    <property type="entry name" value="Ig-like_dom"/>
</dbReference>
<keyword evidence="4" id="KW-1015">Disulfide bond</keyword>
<dbReference type="Pfam" id="PF07679">
    <property type="entry name" value="I-set"/>
    <property type="match status" value="8"/>
</dbReference>
<feature type="domain" description="Ig-like" evidence="10">
    <location>
        <begin position="1063"/>
        <end position="1129"/>
    </location>
</feature>
<dbReference type="PANTHER" id="PTHR45080">
    <property type="entry name" value="CONTACTIN 5"/>
    <property type="match status" value="1"/>
</dbReference>
<feature type="domain" description="Ig-like" evidence="10">
    <location>
        <begin position="324"/>
        <end position="404"/>
    </location>
</feature>
<sequence length="1513" mass="173453">MEFVLFYVNGHEEKSSLAFVIDRTSSMGKEIIQVKKTTDIVFNNVINSKTNHIDNFVLVTFDDPNVQVRTDTRNTEEFKKALNEIELVKGGDCPEASMSGIEQALEITHPNSFIYVFTDASASDYKKMEVVKSLSQKKSTQVNFLLTGRCRFSSEKRFVVYDELAEATSGHVFNIEKDDVAKVIDFVANSLKSKITVLKRKKFVDKFDQKVQFTIDKEKNHVPPQVSILGDSHVNLEFYDVISIKCQVRANPKPNITWMDNDGNFFESKVMELDSPKYLSILNITKADKNTTLTCKAKNEEGYDEKSVVLEVKQNMFLNILEYPKDIKIEYKKSEELKCKVDAYPPAEISWYRNNEKLSNNTDLEIAPDNTTLRIKQMQPYLTGKYYVQISNGFKTEKTEFNVSIVGAEEKVQVSPQVRILGDSHINLEFNDVISINCQVRAYPMPNITWIDNDGNFFESAVMELESAKYLSTLNIKKADKSTTLTCKAKNEEGYDEKSVVLEVKQNMFLNILEYPKDIKIEYKKSEELKCKTDAYPPAQISWYRNNKKLSNNEDLEITPDNITLRIKQMQPYLKGKYYVEISNEFKTEKFVFNVFIVGAEPPIINKTIATNFPIKGSDLDIYCSIIKGKPEPVISWSYKKFDSSTKFEDLVTESDNVLHFKQVEIKHSGVYRCIAKNDLAYDKFEIEVVVEYAPVIKKSNSRVRIKIGEKATLPCEVSGTPRPTVHWFVNNTEVEKISSKYFITRKNNLSFTVSINDGGDYSCRAQNKIGVTERKIKVFPFMSPTIDPPDSSNITLRTGEQLKLTCKAHGLPEPKIKWLYNNFDQRMMQSVKKSVNSTYEIKVQLYDAGEYVCEARNSGGQSQMSIFVHIAAAPQFKPMPNILESVVGDLVLYVPCDTLNFPIPTISWEYKTNERTKGKTIISEGMGEYIINSSNTLILKKITKNSEGLYKCIAKNAYGSASHEYEIQIRDFPYARTEDVMKTTTYIERSTGTLNCPDISVYGEHYTRWYKDGYLIKNCTDTPCTLKLFDMTNADSGVYSCRVSTMDGSYSTHMKIIVGFEPYFRGEVKKNIPFEENGDVSLDCSAYGEPAPTIKWFKASKKILEKNSHFNFKMTSDCIGKYECIVSNIFGTIRRIFEIQSDLVCPMNMTFNRNMPLFLEPNSTWILTDKKTINTEIKIDCVNEYISDGERKFISPLWAKCIGKTIFKTDFGNIDISKLKCDRPINIAIKGTNEPCIKGNSELVQVGFQVKSSFLSVYDVCIDKIKNYPCFIKYALNENMANSTPTELVHYVESSYMPFKFEDLYDCSNQLKSIYAKTGVNLSEGNKCCFTRKQLVSPKDMLPGIAQIATYTYVNVIPQWSTCGTENWDEVERRVRFLAKSRSTLLEVWTGTSESIKLPNQKIDTFVTINDKYDRIQRVPRFIWKLVIYRQNPRERGNEEGIAIVVMNTPNLEVTEALKQIPCKRDICNKTKWMYGSQWHDPSKGFVFCCNVKEFMTAFHYDNLFPIMKPLE</sequence>
<proteinExistence type="inferred from homology"/>
<comment type="similarity">
    <text evidence="7">Belongs to the hemolin family.</text>
</comment>
<feature type="domain" description="Ig-like" evidence="10">
    <location>
        <begin position="602"/>
        <end position="690"/>
    </location>
</feature>
<dbReference type="PROSITE" id="PS50835">
    <property type="entry name" value="IG_LIKE"/>
    <property type="match status" value="10"/>
</dbReference>
<dbReference type="GO" id="GO:0030424">
    <property type="term" value="C:axon"/>
    <property type="evidence" value="ECO:0007669"/>
    <property type="project" value="TreeGrafter"/>
</dbReference>
<dbReference type="SMART" id="SM00409">
    <property type="entry name" value="IG"/>
    <property type="match status" value="10"/>
</dbReference>
<dbReference type="SUPFAM" id="SSF48726">
    <property type="entry name" value="Immunoglobulin"/>
    <property type="match status" value="10"/>
</dbReference>
<feature type="domain" description="Ig-like" evidence="10">
    <location>
        <begin position="785"/>
        <end position="868"/>
    </location>
</feature>
<dbReference type="GO" id="GO:0050808">
    <property type="term" value="P:synapse organization"/>
    <property type="evidence" value="ECO:0007669"/>
    <property type="project" value="TreeGrafter"/>
</dbReference>
<dbReference type="GO" id="GO:0008046">
    <property type="term" value="F:axon guidance receptor activity"/>
    <property type="evidence" value="ECO:0007669"/>
    <property type="project" value="TreeGrafter"/>
</dbReference>
<keyword evidence="5" id="KW-0325">Glycoprotein</keyword>
<dbReference type="InterPro" id="IPR056861">
    <property type="entry name" value="HMCN1-like_VWA"/>
</dbReference>
<dbReference type="InterPro" id="IPR050958">
    <property type="entry name" value="Cell_Adh-Cytoskel_Orgn"/>
</dbReference>
<dbReference type="FunFam" id="2.60.40.10:FF:000032">
    <property type="entry name" value="palladin isoform X1"/>
    <property type="match status" value="1"/>
</dbReference>
<dbReference type="OrthoDB" id="6019866at2759"/>
<feature type="domain" description="Ig-like" evidence="10">
    <location>
        <begin position="974"/>
        <end position="1058"/>
    </location>
</feature>
<dbReference type="InterPro" id="IPR002035">
    <property type="entry name" value="VWF_A"/>
</dbReference>
<evidence type="ECO:0000313" key="12">
    <source>
        <dbReference type="Proteomes" id="UP000838878"/>
    </source>
</evidence>
<dbReference type="Gene3D" id="2.60.40.10">
    <property type="entry name" value="Immunoglobulins"/>
    <property type="match status" value="10"/>
</dbReference>
<dbReference type="Proteomes" id="UP000838878">
    <property type="component" value="Chromosome 13"/>
</dbReference>
<evidence type="ECO:0000259" key="10">
    <source>
        <dbReference type="PROSITE" id="PS50835"/>
    </source>
</evidence>
<dbReference type="InterPro" id="IPR036179">
    <property type="entry name" value="Ig-like_dom_sf"/>
</dbReference>
<dbReference type="CDD" id="cd00096">
    <property type="entry name" value="Ig"/>
    <property type="match status" value="5"/>
</dbReference>
<evidence type="ECO:0000256" key="2">
    <source>
        <dbReference type="ARBA" id="ARBA00022525"/>
    </source>
</evidence>
<dbReference type="GO" id="GO:0016787">
    <property type="term" value="F:hydrolase activity"/>
    <property type="evidence" value="ECO:0007669"/>
    <property type="project" value="InterPro"/>
</dbReference>
<accession>A0A8J9VV13</accession>
<evidence type="ECO:0000256" key="7">
    <source>
        <dbReference type="ARBA" id="ARBA00061228"/>
    </source>
</evidence>
<name>A0A8J9VV13_9NEOP</name>
<dbReference type="GO" id="GO:0005886">
    <property type="term" value="C:plasma membrane"/>
    <property type="evidence" value="ECO:0007669"/>
    <property type="project" value="TreeGrafter"/>
</dbReference>
<keyword evidence="3" id="KW-0732">Signal</keyword>
<organism evidence="11 12">
    <name type="scientific">Brenthis ino</name>
    <name type="common">lesser marbled fritillary</name>
    <dbReference type="NCBI Taxonomy" id="405034"/>
    <lineage>
        <taxon>Eukaryota</taxon>
        <taxon>Metazoa</taxon>
        <taxon>Ecdysozoa</taxon>
        <taxon>Arthropoda</taxon>
        <taxon>Hexapoda</taxon>
        <taxon>Insecta</taxon>
        <taxon>Pterygota</taxon>
        <taxon>Neoptera</taxon>
        <taxon>Endopterygota</taxon>
        <taxon>Lepidoptera</taxon>
        <taxon>Glossata</taxon>
        <taxon>Ditrysia</taxon>
        <taxon>Papilionoidea</taxon>
        <taxon>Nymphalidae</taxon>
        <taxon>Heliconiinae</taxon>
        <taxon>Argynnini</taxon>
        <taxon>Brenthis</taxon>
    </lineage>
</organism>
<dbReference type="Gene3D" id="3.40.570.10">
    <property type="entry name" value="Extracellular Endonuclease, subunit A"/>
    <property type="match status" value="1"/>
</dbReference>
<protein>
    <recommendedName>
        <fullName evidence="8">Hemolin</fullName>
    </recommendedName>
</protein>
<evidence type="ECO:0000256" key="8">
    <source>
        <dbReference type="ARBA" id="ARBA00068688"/>
    </source>
</evidence>
<gene>
    <name evidence="11" type="ORF">BINO364_LOCUS5528</name>
</gene>
<evidence type="ECO:0000259" key="9">
    <source>
        <dbReference type="PROSITE" id="PS50234"/>
    </source>
</evidence>